<evidence type="ECO:0000256" key="1">
    <source>
        <dbReference type="SAM" id="MobiDB-lite"/>
    </source>
</evidence>
<feature type="region of interest" description="Disordered" evidence="1">
    <location>
        <begin position="73"/>
        <end position="96"/>
    </location>
</feature>
<protein>
    <submittedName>
        <fullName evidence="2">Uncharacterized protein</fullName>
    </submittedName>
</protein>
<keyword evidence="3" id="KW-1185">Reference proteome</keyword>
<sequence length="456" mass="51064">MEPDSSQWYPVTGWAQTDIQEIPCKREKKVCLLVIKRWNRLPREVVESPSMEIFKPRLDTVLDLKHSSTLVHPSDTASAMQPDDQQDGTVGSSPSHFKKMGQILAQRVTDTLLDYSNQWRTAAPRACRAASRRPLLKTASASPALRLPPPVSCRMRLRAEGPPVSQMKVLLMDYVVYLCMDRNVTPQDKHVCSQSSNLMHLFQHTKPRVETPGFCGAASCAGLLVPIGRAALQQSRKVPEASAQDDSKQKRNGETGYENLSIYTEDGLAAGIYQFCILIRQGCGPWHVHLGVGRCHTFLSSSAIFAMLRHGSLSKHFRCNGLGRAAEDSKDDPHACIIAVAYYILSWVQSQLRCILYQHRKDIDLVLRKYKKNYRIISSSQHASGSPSGLPLEFTKLPGRNTVIPITKSLFTLDNPHTHMEKSRSSIAGVKLTLHNRSHIYGSRGNWQNIKDENTQ</sequence>
<evidence type="ECO:0000313" key="2">
    <source>
        <dbReference type="EMBL" id="KAK4824226.1"/>
    </source>
</evidence>
<name>A0AAN7PJ51_MYCAM</name>
<feature type="non-terminal residue" evidence="2">
    <location>
        <position position="456"/>
    </location>
</feature>
<evidence type="ECO:0000313" key="3">
    <source>
        <dbReference type="Proteomes" id="UP001333110"/>
    </source>
</evidence>
<reference evidence="2 3" key="1">
    <citation type="journal article" date="2023" name="J. Hered.">
        <title>Chromosome-level genome of the wood stork (Mycteria americana) provides insight into avian chromosome evolution.</title>
        <authorList>
            <person name="Flamio R. Jr."/>
            <person name="Ramstad K.M."/>
        </authorList>
    </citation>
    <scope>NUCLEOTIDE SEQUENCE [LARGE SCALE GENOMIC DNA]</scope>
    <source>
        <strain evidence="2">JAX WOST 10</strain>
    </source>
</reference>
<accession>A0AAN7PJ51</accession>
<dbReference type="AlphaFoldDB" id="A0AAN7PJ51"/>
<comment type="caution">
    <text evidence="2">The sequence shown here is derived from an EMBL/GenBank/DDBJ whole genome shotgun (WGS) entry which is preliminary data.</text>
</comment>
<dbReference type="Proteomes" id="UP001333110">
    <property type="component" value="Unassembled WGS sequence"/>
</dbReference>
<proteinExistence type="predicted"/>
<dbReference type="EMBL" id="JAUNZN010000003">
    <property type="protein sequence ID" value="KAK4824226.1"/>
    <property type="molecule type" value="Genomic_DNA"/>
</dbReference>
<organism evidence="2 3">
    <name type="scientific">Mycteria americana</name>
    <name type="common">Wood stork</name>
    <dbReference type="NCBI Taxonomy" id="33587"/>
    <lineage>
        <taxon>Eukaryota</taxon>
        <taxon>Metazoa</taxon>
        <taxon>Chordata</taxon>
        <taxon>Craniata</taxon>
        <taxon>Vertebrata</taxon>
        <taxon>Euteleostomi</taxon>
        <taxon>Archelosauria</taxon>
        <taxon>Archosauria</taxon>
        <taxon>Dinosauria</taxon>
        <taxon>Saurischia</taxon>
        <taxon>Theropoda</taxon>
        <taxon>Coelurosauria</taxon>
        <taxon>Aves</taxon>
        <taxon>Neognathae</taxon>
        <taxon>Neoaves</taxon>
        <taxon>Aequornithes</taxon>
        <taxon>Ciconiiformes</taxon>
        <taxon>Ciconiidae</taxon>
        <taxon>Mycteria</taxon>
    </lineage>
</organism>
<gene>
    <name evidence="2" type="ORF">QYF61_012200</name>
</gene>